<reference evidence="2" key="1">
    <citation type="journal article" date="2019" name="Int. J. Syst. Evol. Microbiol.">
        <title>The Global Catalogue of Microorganisms (GCM) 10K type strain sequencing project: providing services to taxonomists for standard genome sequencing and annotation.</title>
        <authorList>
            <consortium name="The Broad Institute Genomics Platform"/>
            <consortium name="The Broad Institute Genome Sequencing Center for Infectious Disease"/>
            <person name="Wu L."/>
            <person name="Ma J."/>
        </authorList>
    </citation>
    <scope>NUCLEOTIDE SEQUENCE [LARGE SCALE GENOMIC DNA]</scope>
    <source>
        <strain evidence="2">CCUG 53270</strain>
    </source>
</reference>
<evidence type="ECO:0000313" key="1">
    <source>
        <dbReference type="EMBL" id="MFD1219231.1"/>
    </source>
</evidence>
<dbReference type="EMBL" id="JBHTLU010000009">
    <property type="protein sequence ID" value="MFD1219231.1"/>
    <property type="molecule type" value="Genomic_DNA"/>
</dbReference>
<name>A0ABW3UFD8_9BACL</name>
<organism evidence="1 2">
    <name type="scientific">Paenibacillus vulneris</name>
    <dbReference type="NCBI Taxonomy" id="1133364"/>
    <lineage>
        <taxon>Bacteria</taxon>
        <taxon>Bacillati</taxon>
        <taxon>Bacillota</taxon>
        <taxon>Bacilli</taxon>
        <taxon>Bacillales</taxon>
        <taxon>Paenibacillaceae</taxon>
        <taxon>Paenibacillus</taxon>
    </lineage>
</organism>
<keyword evidence="2" id="KW-1185">Reference proteome</keyword>
<accession>A0ABW3UFD8</accession>
<protein>
    <submittedName>
        <fullName evidence="1">Uncharacterized protein</fullName>
    </submittedName>
</protein>
<evidence type="ECO:0000313" key="2">
    <source>
        <dbReference type="Proteomes" id="UP001597180"/>
    </source>
</evidence>
<gene>
    <name evidence="1" type="ORF">ACFQ4B_03780</name>
</gene>
<dbReference type="Proteomes" id="UP001597180">
    <property type="component" value="Unassembled WGS sequence"/>
</dbReference>
<proteinExistence type="predicted"/>
<sequence>MILYQMAKRMEQRQQLKRNLLLSEGDREELLSQKDQVEAQLISQANVWNGEGSDEFMLQAMTPESGWTESNNSWA</sequence>
<comment type="caution">
    <text evidence="1">The sequence shown here is derived from an EMBL/GenBank/DDBJ whole genome shotgun (WGS) entry which is preliminary data.</text>
</comment>
<dbReference type="RefSeq" id="WP_345585358.1">
    <property type="nucleotide sequence ID" value="NZ_BAABJG010000002.1"/>
</dbReference>